<dbReference type="Pfam" id="PF10646">
    <property type="entry name" value="Germane"/>
    <property type="match status" value="1"/>
</dbReference>
<dbReference type="SMART" id="SM00909">
    <property type="entry name" value="Germane"/>
    <property type="match status" value="1"/>
</dbReference>
<feature type="region of interest" description="Disordered" evidence="1">
    <location>
        <begin position="258"/>
        <end position="288"/>
    </location>
</feature>
<feature type="domain" description="GerMN" evidence="3">
    <location>
        <begin position="84"/>
        <end position="167"/>
    </location>
</feature>
<keyword evidence="5" id="KW-1185">Reference proteome</keyword>
<dbReference type="AlphaFoldDB" id="A0A1I6CRL2"/>
<accession>A0A1I6CRL2</accession>
<evidence type="ECO:0000259" key="3">
    <source>
        <dbReference type="SMART" id="SM00909"/>
    </source>
</evidence>
<name>A0A1I6CRL2_9FIRM</name>
<evidence type="ECO:0000256" key="2">
    <source>
        <dbReference type="SAM" id="SignalP"/>
    </source>
</evidence>
<dbReference type="InterPro" id="IPR019606">
    <property type="entry name" value="GerMN"/>
</dbReference>
<organism evidence="4 5">
    <name type="scientific">Desulfoscipio geothermicus DSM 3669</name>
    <dbReference type="NCBI Taxonomy" id="1121426"/>
    <lineage>
        <taxon>Bacteria</taxon>
        <taxon>Bacillati</taxon>
        <taxon>Bacillota</taxon>
        <taxon>Clostridia</taxon>
        <taxon>Eubacteriales</taxon>
        <taxon>Desulfallaceae</taxon>
        <taxon>Desulfoscipio</taxon>
    </lineage>
</organism>
<evidence type="ECO:0000256" key="1">
    <source>
        <dbReference type="SAM" id="MobiDB-lite"/>
    </source>
</evidence>
<evidence type="ECO:0000313" key="5">
    <source>
        <dbReference type="Proteomes" id="UP000199584"/>
    </source>
</evidence>
<dbReference type="OrthoDB" id="9809406at2"/>
<feature type="signal peptide" evidence="2">
    <location>
        <begin position="1"/>
        <end position="27"/>
    </location>
</feature>
<dbReference type="Proteomes" id="UP000199584">
    <property type="component" value="Unassembled WGS sequence"/>
</dbReference>
<dbReference type="InterPro" id="IPR018911">
    <property type="entry name" value="Gmad2_Ig-like_dom"/>
</dbReference>
<gene>
    <name evidence="4" type="ORF">SAMN05660706_101245</name>
</gene>
<protein>
    <submittedName>
        <fullName evidence="4">Sporulation and spore germination</fullName>
    </submittedName>
</protein>
<dbReference type="Pfam" id="PF10648">
    <property type="entry name" value="Gmad2"/>
    <property type="match status" value="1"/>
</dbReference>
<keyword evidence="2" id="KW-0732">Signal</keyword>
<dbReference type="EMBL" id="FOYM01000001">
    <property type="protein sequence ID" value="SFQ95753.1"/>
    <property type="molecule type" value="Genomic_DNA"/>
</dbReference>
<reference evidence="5" key="1">
    <citation type="submission" date="2016-10" db="EMBL/GenBank/DDBJ databases">
        <authorList>
            <person name="Varghese N."/>
            <person name="Submissions S."/>
        </authorList>
    </citation>
    <scope>NUCLEOTIDE SEQUENCE [LARGE SCALE GENOMIC DNA]</scope>
    <source>
        <strain evidence="5">DSM 3669</strain>
    </source>
</reference>
<evidence type="ECO:0000313" key="4">
    <source>
        <dbReference type="EMBL" id="SFQ95753.1"/>
    </source>
</evidence>
<feature type="chain" id="PRO_5011676745" evidence="2">
    <location>
        <begin position="28"/>
        <end position="288"/>
    </location>
</feature>
<sequence length="288" mass="31331">MRYRKQLLAALSVLLLLAMLVVGCSNAEGPANNNNKKTNVSNDNKPEKQTPSDINLALYFVEFTADQTYLVREVHAVPNTKQVAEAALQELINDEKSILPAGTEVLGINIDKGLATVNFSEAVLNNFNVGSEGEALGIQSIVNTLTEFPNIEKVAFQVEGKTDGRVKDWWGHVGLYNQPFTRDLSMVYKPAIWVTHPSPHQVTGVPLLVKGSARVFKGTVNARLLDGGGNVLVKSFTTASAGAPERGDFEMSLKFKPPSSGEGTLEVFWTDPKDGSPRDVVSIPVRWP</sequence>
<dbReference type="PROSITE" id="PS51257">
    <property type="entry name" value="PROKAR_LIPOPROTEIN"/>
    <property type="match status" value="1"/>
</dbReference>
<dbReference type="RefSeq" id="WP_092481628.1">
    <property type="nucleotide sequence ID" value="NZ_FOYM01000001.1"/>
</dbReference>
<proteinExistence type="predicted"/>
<dbReference type="STRING" id="39060.SAMN05660706_101245"/>